<gene>
    <name evidence="2" type="ORF">FOL47_002701</name>
</gene>
<feature type="region of interest" description="Disordered" evidence="1">
    <location>
        <begin position="26"/>
        <end position="57"/>
    </location>
</feature>
<accession>A0A7J6MC20</accession>
<dbReference type="OrthoDB" id="448479at2759"/>
<comment type="caution">
    <text evidence="2">The sequence shown here is derived from an EMBL/GenBank/DDBJ whole genome shotgun (WGS) entry which is preliminary data.</text>
</comment>
<evidence type="ECO:0000256" key="1">
    <source>
        <dbReference type="SAM" id="MobiDB-lite"/>
    </source>
</evidence>
<proteinExistence type="predicted"/>
<evidence type="ECO:0000313" key="2">
    <source>
        <dbReference type="EMBL" id="KAF4669138.1"/>
    </source>
</evidence>
<reference evidence="2 3" key="1">
    <citation type="submission" date="2020-04" db="EMBL/GenBank/DDBJ databases">
        <title>Perkinsus chesapeaki whole genome sequence.</title>
        <authorList>
            <person name="Bogema D.R."/>
        </authorList>
    </citation>
    <scope>NUCLEOTIDE SEQUENCE [LARGE SCALE GENOMIC DNA]</scope>
    <source>
        <strain evidence="2">ATCC PRA-425</strain>
    </source>
</reference>
<dbReference type="EMBL" id="JAAPAO010000177">
    <property type="protein sequence ID" value="KAF4669138.1"/>
    <property type="molecule type" value="Genomic_DNA"/>
</dbReference>
<evidence type="ECO:0000313" key="3">
    <source>
        <dbReference type="Proteomes" id="UP000591131"/>
    </source>
</evidence>
<keyword evidence="3" id="KW-1185">Reference proteome</keyword>
<dbReference type="AlphaFoldDB" id="A0A7J6MC20"/>
<organism evidence="2 3">
    <name type="scientific">Perkinsus chesapeaki</name>
    <name type="common">Clam parasite</name>
    <name type="synonym">Perkinsus andrewsi</name>
    <dbReference type="NCBI Taxonomy" id="330153"/>
    <lineage>
        <taxon>Eukaryota</taxon>
        <taxon>Sar</taxon>
        <taxon>Alveolata</taxon>
        <taxon>Perkinsozoa</taxon>
        <taxon>Perkinsea</taxon>
        <taxon>Perkinsida</taxon>
        <taxon>Perkinsidae</taxon>
        <taxon>Perkinsus</taxon>
    </lineage>
</organism>
<sequence length="77" mass="8124">MVTSIFAAKDVPNELEELVSSLRARQASKYTSRRNGSADVVNKGGRSSGASKSQGNVKDGLSEILSVLDRVVAGRSD</sequence>
<name>A0A7J6MC20_PERCH</name>
<dbReference type="Proteomes" id="UP000591131">
    <property type="component" value="Unassembled WGS sequence"/>
</dbReference>
<protein>
    <submittedName>
        <fullName evidence="2">Uncharacterized protein</fullName>
    </submittedName>
</protein>